<keyword evidence="3" id="KW-0786">Thiamine pyrophosphate</keyword>
<dbReference type="GO" id="GO:0006086">
    <property type="term" value="P:pyruvate decarboxylation to acetyl-CoA"/>
    <property type="evidence" value="ECO:0007669"/>
    <property type="project" value="TreeGrafter"/>
</dbReference>
<keyword evidence="2" id="KW-0560">Oxidoreductase</keyword>
<dbReference type="CDD" id="cd02000">
    <property type="entry name" value="TPP_E1_PDC_ADC_BCADC"/>
    <property type="match status" value="1"/>
</dbReference>
<feature type="domain" description="Dehydrogenase E1 component" evidence="4">
    <location>
        <begin position="24"/>
        <end position="323"/>
    </location>
</feature>
<organism evidence="5">
    <name type="scientific">Tepidanaerobacter syntrophicus</name>
    <dbReference type="NCBI Taxonomy" id="224999"/>
    <lineage>
        <taxon>Bacteria</taxon>
        <taxon>Bacillati</taxon>
        <taxon>Bacillota</taxon>
        <taxon>Clostridia</taxon>
        <taxon>Thermosediminibacterales</taxon>
        <taxon>Tepidanaerobacteraceae</taxon>
        <taxon>Tepidanaerobacter</taxon>
    </lineage>
</organism>
<dbReference type="RefSeq" id="WP_059033433.1">
    <property type="nucleotide sequence ID" value="NZ_DF977003.1"/>
</dbReference>
<dbReference type="Pfam" id="PF00676">
    <property type="entry name" value="E1_dh"/>
    <property type="match status" value="1"/>
</dbReference>
<name>A0A0U9HGB3_9FIRM</name>
<dbReference type="InterPro" id="IPR050642">
    <property type="entry name" value="PDH_E1_Alpha_Subunit"/>
</dbReference>
<keyword evidence="5" id="KW-0670">Pyruvate</keyword>
<proteinExistence type="predicted"/>
<evidence type="ECO:0000313" key="6">
    <source>
        <dbReference type="Proteomes" id="UP000062160"/>
    </source>
</evidence>
<evidence type="ECO:0000256" key="1">
    <source>
        <dbReference type="ARBA" id="ARBA00001964"/>
    </source>
</evidence>
<dbReference type="OrthoDB" id="9766715at2"/>
<dbReference type="PANTHER" id="PTHR11516:SF60">
    <property type="entry name" value="PYRUVATE DEHYDROGENASE E1 COMPONENT SUBUNIT ALPHA"/>
    <property type="match status" value="1"/>
</dbReference>
<dbReference type="SUPFAM" id="SSF52518">
    <property type="entry name" value="Thiamin diphosphate-binding fold (THDP-binding)"/>
    <property type="match status" value="1"/>
</dbReference>
<protein>
    <submittedName>
        <fullName evidence="5">Pyruvate dehydrogenase E1 component alpha subunit</fullName>
    </submittedName>
</protein>
<evidence type="ECO:0000256" key="2">
    <source>
        <dbReference type="ARBA" id="ARBA00023002"/>
    </source>
</evidence>
<sequence>MSKVVEPIEDWGKYPKDFVLNIYKTLVLERSVDDAILGLIKEGRTGSHHPGKGEEAPAAGVMPTLRKDDYVYYHHRGVNTQVARGMSLVDIFGDFLGTMAGSTRGFGAGIIHMIEPSLGMLGQSGTLGGCFPLATGTGISIQFRKTDQVVAVFFGDGTANRGTWQESINVCSYRKLPVIFILQNNGYAMSVSEKNVSARKEYLADRAEGFGVPGYVVKDGNNPLTIYETMKECVDRARRGDGPSMIQVDTYRHYGHFVGDDGISYRDPKEVEEWIKRDPLKISYDRLFAAGYITQKEAEEIKAEAVKKIKEAIDIAAAAPQPGKERIFQGLFAE</sequence>
<dbReference type="EMBL" id="DF977003">
    <property type="protein sequence ID" value="GAQ25845.1"/>
    <property type="molecule type" value="Genomic_DNA"/>
</dbReference>
<dbReference type="GO" id="GO:0004739">
    <property type="term" value="F:pyruvate dehydrogenase (acetyl-transferring) activity"/>
    <property type="evidence" value="ECO:0007669"/>
    <property type="project" value="TreeGrafter"/>
</dbReference>
<accession>A0A0U9HGB3</accession>
<dbReference type="Gene3D" id="3.40.50.970">
    <property type="match status" value="1"/>
</dbReference>
<dbReference type="Proteomes" id="UP000062160">
    <property type="component" value="Unassembled WGS sequence"/>
</dbReference>
<evidence type="ECO:0000256" key="3">
    <source>
        <dbReference type="ARBA" id="ARBA00023052"/>
    </source>
</evidence>
<dbReference type="STRING" id="224999.GCA_001485475_01881"/>
<reference evidence="5" key="1">
    <citation type="journal article" date="2016" name="Genome Announc.">
        <title>Draft Genome Sequence of the Syntrophic Lactate-Degrading Bacterium Tepidanaerobacter syntrophicus JLT.</title>
        <authorList>
            <person name="Matsuura N."/>
            <person name="Ohashi A."/>
            <person name="Tourlousse D.M."/>
            <person name="Sekiguchi Y."/>
        </authorList>
    </citation>
    <scope>NUCLEOTIDE SEQUENCE [LARGE SCALE GENOMIC DNA]</scope>
    <source>
        <strain evidence="5">JL</strain>
    </source>
</reference>
<gene>
    <name evidence="5" type="ORF">TSYNT_994</name>
</gene>
<dbReference type="InterPro" id="IPR001017">
    <property type="entry name" value="DH_E1"/>
</dbReference>
<evidence type="ECO:0000259" key="4">
    <source>
        <dbReference type="Pfam" id="PF00676"/>
    </source>
</evidence>
<dbReference type="InterPro" id="IPR029061">
    <property type="entry name" value="THDP-binding"/>
</dbReference>
<comment type="cofactor">
    <cofactor evidence="1">
        <name>thiamine diphosphate</name>
        <dbReference type="ChEBI" id="CHEBI:58937"/>
    </cofactor>
</comment>
<keyword evidence="6" id="KW-1185">Reference proteome</keyword>
<dbReference type="AlphaFoldDB" id="A0A0U9HGB3"/>
<dbReference type="PANTHER" id="PTHR11516">
    <property type="entry name" value="PYRUVATE DEHYDROGENASE E1 COMPONENT, ALPHA SUBUNIT BACTERIAL AND ORGANELLAR"/>
    <property type="match status" value="1"/>
</dbReference>
<evidence type="ECO:0000313" key="5">
    <source>
        <dbReference type="EMBL" id="GAQ25845.1"/>
    </source>
</evidence>